<dbReference type="PANTHER" id="PTHR30508">
    <property type="entry name" value="FES CLUSTER ASSEMBLY PROTEIN SUF"/>
    <property type="match status" value="1"/>
</dbReference>
<dbReference type="InterPro" id="IPR000825">
    <property type="entry name" value="SUF_FeS_clus_asmbl_SufBD_core"/>
</dbReference>
<evidence type="ECO:0000259" key="2">
    <source>
        <dbReference type="Pfam" id="PF01458"/>
    </source>
</evidence>
<evidence type="ECO:0000256" key="1">
    <source>
        <dbReference type="ARBA" id="ARBA00043967"/>
    </source>
</evidence>
<dbReference type="STRING" id="582419.TES1_1406"/>
<dbReference type="EMBL" id="CP006965">
    <property type="protein sequence ID" value="AHF80784.1"/>
    <property type="molecule type" value="Genomic_DNA"/>
</dbReference>
<dbReference type="GO" id="GO:0016226">
    <property type="term" value="P:iron-sulfur cluster assembly"/>
    <property type="evidence" value="ECO:0007669"/>
    <property type="project" value="InterPro"/>
</dbReference>
<dbReference type="GeneID" id="24907309"/>
<name>W0I406_9EURY</name>
<sequence length="381" mass="42094">MRLNRLSKERPKGLSNGITLEKLQKLEYQKYGDSPTIKSYTKWRLFEENSPLRLPTETKAGEVKIKAHVLLSGSEASFNLPKGIVLEEGTLGLSSPEESRILGFHFYALKKSYTLRITEDLLEPLVVVSHLSEKAFISHHISIEAEGVKAPIIIHDLSEEGAKSLVIELKAKNAELEILTVGKHKSLSHYLLRASLGEGTRVKAFTVISGGKMSHHREDYSLEGAKSELILRGMPIAVGSSVDYLTNVLQYGERTISETRVHGFSYQNGWAIHRGVAKVFESARNSVSEVISQITIMDEGSLGVSVPMLEVDTGEIEAAAHSSAVRQFDEDALFYLRSRGLESEEALNLFIHGIGEALSGHLKRLRGKARGNILELIEGLL</sequence>
<dbReference type="KEGG" id="ths:TES1_1406"/>
<organism evidence="3 4">
    <name type="scientific">Thermococcus paralvinellae</name>
    <dbReference type="NCBI Taxonomy" id="582419"/>
    <lineage>
        <taxon>Archaea</taxon>
        <taxon>Methanobacteriati</taxon>
        <taxon>Methanobacteriota</taxon>
        <taxon>Thermococci</taxon>
        <taxon>Thermococcales</taxon>
        <taxon>Thermococcaceae</taxon>
        <taxon>Thermococcus</taxon>
    </lineage>
</organism>
<protein>
    <submittedName>
        <fullName evidence="3">Iron-sulfur cluster assembly protein SufD</fullName>
    </submittedName>
</protein>
<gene>
    <name evidence="3" type="ORF">TES1_1406</name>
</gene>
<dbReference type="RefSeq" id="WP_173391296.1">
    <property type="nucleotide sequence ID" value="NZ_CP006965.1"/>
</dbReference>
<feature type="domain" description="SUF system FeS cluster assembly SufBD core" evidence="2">
    <location>
        <begin position="135"/>
        <end position="353"/>
    </location>
</feature>
<comment type="similarity">
    <text evidence="1">Belongs to the iron-sulfur cluster assembly SufBD family.</text>
</comment>
<keyword evidence="4" id="KW-1185">Reference proteome</keyword>
<dbReference type="SUPFAM" id="SSF101960">
    <property type="entry name" value="Stabilizer of iron transporter SufD"/>
    <property type="match status" value="1"/>
</dbReference>
<dbReference type="OrthoDB" id="300624at2157"/>
<dbReference type="InterPro" id="IPR037284">
    <property type="entry name" value="SUF_FeS_clus_asmbl_SufBD_sf"/>
</dbReference>
<dbReference type="InterPro" id="IPR055346">
    <property type="entry name" value="Fe-S_cluster_assembly_SufBD"/>
</dbReference>
<accession>W0I406</accession>
<dbReference type="HOGENOM" id="CLU_736928_0_0_2"/>
<evidence type="ECO:0000313" key="3">
    <source>
        <dbReference type="EMBL" id="AHF80784.1"/>
    </source>
</evidence>
<dbReference type="Proteomes" id="UP000019027">
    <property type="component" value="Chromosome"/>
</dbReference>
<proteinExistence type="inferred from homology"/>
<reference evidence="3 4" key="1">
    <citation type="journal article" date="2014" name="Int. J. Syst. Evol. Microbiol.">
        <title>Thermococcus paralvinellae sp. nov. and Thermococcus cleftensis sp. nov. of hyperthermophilic heterotrophs from deep-sea hydrothermal vents.</title>
        <authorList>
            <person name="Hensley S.A."/>
            <person name="Jung J.H."/>
            <person name="Park C.S."/>
            <person name="Holden J.F."/>
        </authorList>
    </citation>
    <scope>NUCLEOTIDE SEQUENCE [LARGE SCALE GENOMIC DNA]</scope>
    <source>
        <strain evidence="3 4">ES1</strain>
    </source>
</reference>
<dbReference type="AlphaFoldDB" id="W0I406"/>
<dbReference type="PANTHER" id="PTHR30508:SF1">
    <property type="entry name" value="UPF0051 PROTEIN ABCI8, CHLOROPLASTIC-RELATED"/>
    <property type="match status" value="1"/>
</dbReference>
<evidence type="ECO:0000313" key="4">
    <source>
        <dbReference type="Proteomes" id="UP000019027"/>
    </source>
</evidence>
<dbReference type="Pfam" id="PF01458">
    <property type="entry name" value="SUFBD_core"/>
    <property type="match status" value="1"/>
</dbReference>